<dbReference type="Gene3D" id="3.90.1200.10">
    <property type="match status" value="1"/>
</dbReference>
<dbReference type="SUPFAM" id="SSF56112">
    <property type="entry name" value="Protein kinase-like (PK-like)"/>
    <property type="match status" value="1"/>
</dbReference>
<evidence type="ECO:0000313" key="2">
    <source>
        <dbReference type="EMBL" id="MFK4753506.1"/>
    </source>
</evidence>
<dbReference type="Proteomes" id="UP001620597">
    <property type="component" value="Unassembled WGS sequence"/>
</dbReference>
<dbReference type="PANTHER" id="PTHR47829">
    <property type="entry name" value="HYDROLASE, PUTATIVE (AFU_ORTHOLOGUE AFUA_1G12880)-RELATED"/>
    <property type="match status" value="1"/>
</dbReference>
<dbReference type="Pfam" id="PF01636">
    <property type="entry name" value="APH"/>
    <property type="match status" value="1"/>
</dbReference>
<dbReference type="InterPro" id="IPR011009">
    <property type="entry name" value="Kinase-like_dom_sf"/>
</dbReference>
<dbReference type="Gene3D" id="3.30.200.20">
    <property type="entry name" value="Phosphorylase Kinase, domain 1"/>
    <property type="match status" value="1"/>
</dbReference>
<keyword evidence="3" id="KW-1185">Reference proteome</keyword>
<feature type="domain" description="Aminoglycoside phosphotransferase" evidence="1">
    <location>
        <begin position="39"/>
        <end position="261"/>
    </location>
</feature>
<sequence length="349" mass="38590">MTTSAPITTSMDAAPFDLVRLTDYLRQYLDCGPEGATAELTPIAGGFSNPTFFLKYSDSADYVLRKKPAGDLLPSAHAIDREYRVMAALEHTDVPVPKMLHYCEDDSLVGTPFYIMERVPGRVLHDSTLPGMSAEERGQYYAAMNAALAKLHAVDFRAVGLEGFGREGGFIERQIRRWSAQYDKSGSSVAEIEALGQWLADNLPDDDVTTIVHGDFRLGNLMFHPDKPEVVAVLDWELSTLGHPMSDLGYNLMVWKMRGDEFHGIADQDFAACGIPVFDDYIQAYFDNRAISNNFNPFYLAFSFFRLAVIFDGVLSRGGGDPEAHPGVDISRLHHVFAGIGLQVAHGQL</sequence>
<evidence type="ECO:0000259" key="1">
    <source>
        <dbReference type="Pfam" id="PF01636"/>
    </source>
</evidence>
<gene>
    <name evidence="2" type="ORF">WG929_13910</name>
</gene>
<name>A0ABW8NKK2_9GAMM</name>
<reference evidence="2 3" key="1">
    <citation type="submission" date="2024-03" db="EMBL/GenBank/DDBJ databases">
        <title>High-quality draft genome sequence of Oceanobacter sp. wDCs-4.</title>
        <authorList>
            <person name="Dong C."/>
        </authorList>
    </citation>
    <scope>NUCLEOTIDE SEQUENCE [LARGE SCALE GENOMIC DNA]</scope>
    <source>
        <strain evidence="3">wDCs-4</strain>
    </source>
</reference>
<dbReference type="CDD" id="cd05154">
    <property type="entry name" value="ACAD10_11_N-like"/>
    <property type="match status" value="1"/>
</dbReference>
<dbReference type="RefSeq" id="WP_369856927.1">
    <property type="nucleotide sequence ID" value="NZ_JBBKTX010000017.1"/>
</dbReference>
<proteinExistence type="predicted"/>
<dbReference type="PANTHER" id="PTHR47829:SF3">
    <property type="entry name" value="AMINOGLYCOSIDE PHOSPHOTRANSFERASE DOMAIN-CONTAINING PROTEIN"/>
    <property type="match status" value="1"/>
</dbReference>
<comment type="caution">
    <text evidence="2">The sequence shown here is derived from an EMBL/GenBank/DDBJ whole genome shotgun (WGS) entry which is preliminary data.</text>
</comment>
<dbReference type="InterPro" id="IPR041726">
    <property type="entry name" value="ACAD10_11_N"/>
</dbReference>
<dbReference type="InterPro" id="IPR002575">
    <property type="entry name" value="Aminoglycoside_PTrfase"/>
</dbReference>
<protein>
    <submittedName>
        <fullName evidence="2">Phosphotransferase family protein</fullName>
    </submittedName>
</protein>
<dbReference type="EMBL" id="JBBKTX010000017">
    <property type="protein sequence ID" value="MFK4753506.1"/>
    <property type="molecule type" value="Genomic_DNA"/>
</dbReference>
<accession>A0ABW8NKK2</accession>
<dbReference type="InterPro" id="IPR052898">
    <property type="entry name" value="ACAD10-like"/>
</dbReference>
<evidence type="ECO:0000313" key="3">
    <source>
        <dbReference type="Proteomes" id="UP001620597"/>
    </source>
</evidence>
<organism evidence="2 3">
    <name type="scientific">Oceanobacter antarcticus</name>
    <dbReference type="NCBI Taxonomy" id="3133425"/>
    <lineage>
        <taxon>Bacteria</taxon>
        <taxon>Pseudomonadati</taxon>
        <taxon>Pseudomonadota</taxon>
        <taxon>Gammaproteobacteria</taxon>
        <taxon>Oceanospirillales</taxon>
        <taxon>Oceanospirillaceae</taxon>
        <taxon>Oceanobacter</taxon>
    </lineage>
</organism>